<keyword evidence="5" id="KW-1185">Reference proteome</keyword>
<accession>A0ABS9BTR2</accession>
<comment type="caution">
    <text evidence="4">The sequence shown here is derived from an EMBL/GenBank/DDBJ whole genome shotgun (WGS) entry which is preliminary data.</text>
</comment>
<sequence length="178" mass="20514">MAQSSQKQKWIAIAYEQFALQGWKGMKIDGLSQLVGVSKSSFYHHFADMEILMALLLEHHLVQAKILSQKESLAKSIEPELLNILCEHRIDLLFSRQLRIHRDNAVFANTISKTDQLVGDAIFLLWVRELNPKLGKNQLQSIFELALENFFLQMTPENFSMAWLSSYFANLKKLSAQF</sequence>
<dbReference type="EMBL" id="JAKEVZ010000004">
    <property type="protein sequence ID" value="MCF1750852.1"/>
    <property type="molecule type" value="Genomic_DNA"/>
</dbReference>
<dbReference type="SUPFAM" id="SSF46689">
    <property type="entry name" value="Homeodomain-like"/>
    <property type="match status" value="1"/>
</dbReference>
<dbReference type="Proteomes" id="UP001201449">
    <property type="component" value="Unassembled WGS sequence"/>
</dbReference>
<dbReference type="RefSeq" id="WP_234860906.1">
    <property type="nucleotide sequence ID" value="NZ_JAKEVZ010000004.1"/>
</dbReference>
<evidence type="ECO:0000256" key="1">
    <source>
        <dbReference type="ARBA" id="ARBA00023125"/>
    </source>
</evidence>
<dbReference type="InterPro" id="IPR009057">
    <property type="entry name" value="Homeodomain-like_sf"/>
</dbReference>
<feature type="domain" description="HTH tetR-type" evidence="3">
    <location>
        <begin position="4"/>
        <end position="64"/>
    </location>
</feature>
<evidence type="ECO:0000313" key="5">
    <source>
        <dbReference type="Proteomes" id="UP001201449"/>
    </source>
</evidence>
<name>A0ABS9BTR2_9BACT</name>
<dbReference type="Pfam" id="PF00440">
    <property type="entry name" value="TetR_N"/>
    <property type="match status" value="1"/>
</dbReference>
<evidence type="ECO:0000259" key="3">
    <source>
        <dbReference type="PROSITE" id="PS50977"/>
    </source>
</evidence>
<keyword evidence="1 2" id="KW-0238">DNA-binding</keyword>
<gene>
    <name evidence="4" type="ORF">L0U89_07190</name>
</gene>
<feature type="DNA-binding region" description="H-T-H motif" evidence="2">
    <location>
        <begin position="27"/>
        <end position="46"/>
    </location>
</feature>
<evidence type="ECO:0000256" key="2">
    <source>
        <dbReference type="PROSITE-ProRule" id="PRU00335"/>
    </source>
</evidence>
<protein>
    <submittedName>
        <fullName evidence="4">TetR/AcrR family transcriptional regulator</fullName>
    </submittedName>
</protein>
<dbReference type="Gene3D" id="1.10.357.10">
    <property type="entry name" value="Tetracycline Repressor, domain 2"/>
    <property type="match status" value="1"/>
</dbReference>
<reference evidence="4 5" key="1">
    <citation type="submission" date="2022-01" db="EMBL/GenBank/DDBJ databases">
        <title>Mariniradius saccharolyticus sp. nov., isolated from sediment of a river.</title>
        <authorList>
            <person name="Liu H."/>
        </authorList>
    </citation>
    <scope>NUCLEOTIDE SEQUENCE [LARGE SCALE GENOMIC DNA]</scope>
    <source>
        <strain evidence="4 5">RY-2</strain>
    </source>
</reference>
<dbReference type="InterPro" id="IPR001647">
    <property type="entry name" value="HTH_TetR"/>
</dbReference>
<organism evidence="4 5">
    <name type="scientific">Mariniradius sediminis</name>
    <dbReference type="NCBI Taxonomy" id="2909237"/>
    <lineage>
        <taxon>Bacteria</taxon>
        <taxon>Pseudomonadati</taxon>
        <taxon>Bacteroidota</taxon>
        <taxon>Cytophagia</taxon>
        <taxon>Cytophagales</taxon>
        <taxon>Cyclobacteriaceae</taxon>
        <taxon>Mariniradius</taxon>
    </lineage>
</organism>
<proteinExistence type="predicted"/>
<evidence type="ECO:0000313" key="4">
    <source>
        <dbReference type="EMBL" id="MCF1750852.1"/>
    </source>
</evidence>
<dbReference type="PROSITE" id="PS50977">
    <property type="entry name" value="HTH_TETR_2"/>
    <property type="match status" value="1"/>
</dbReference>